<feature type="domain" description="CUB" evidence="4">
    <location>
        <begin position="203"/>
        <end position="326"/>
    </location>
</feature>
<sequence>MSKLNCLLFISIWLVLRVTWACDDDEEDEPNLPDGRDDSVEDYYAYAYGFTPETWRALYHQPSARSRVPDFSGLYEGRTPNRLHSITNPFKSKKKNAEKEHLQQEGRFAFGGLGANIINTGFFNSRFSPANTWKPFQSLANRIPLSYNPNFDNPFDTFESCTSPNGDDGICAPGSVCSLFGGRPSGSCVLGKVCCIIDTINKCGGTVTINNTYWQSPTYPINAPSTCSLTIRTDTKLTEQLKKPICQIRLDFISFTTAQPTAGTCTDTFQVGETNSKVPPICGDNNGQHMYLDIPSSAITPSNVQLMFTFADGIAIRSWNIKIALLPCGAFYLAPVDCLQYFTSATGRVRSFNWLDTNSTTIRQLNNQNYNICFRTELVAGQTASQMCLSLCSVTNGDAFSITTALKLFKAAAAAAFLAANGGNSATPAQILALTNANNAVTAAQAALSAAQAALTAAAATATILSAVGTSVSTNGVNTATCLYDYLLIPGARDSTNVEADRFCGDALNPAITPVGTSVQVCTPVRPFRMTYRTDNTEAAITAATNILPAQADINNSGFCLIFQEK</sequence>
<accession>A0A8J2S0U1</accession>
<keyword evidence="6" id="KW-1185">Reference proteome</keyword>
<evidence type="ECO:0000259" key="4">
    <source>
        <dbReference type="PROSITE" id="PS01180"/>
    </source>
</evidence>
<feature type="chain" id="PRO_5035181270" description="CUB domain-containing protein" evidence="3">
    <location>
        <begin position="22"/>
        <end position="566"/>
    </location>
</feature>
<evidence type="ECO:0000313" key="6">
    <source>
        <dbReference type="Proteomes" id="UP000789390"/>
    </source>
</evidence>
<dbReference type="Gene3D" id="2.60.120.290">
    <property type="entry name" value="Spermadhesin, CUB domain"/>
    <property type="match status" value="1"/>
</dbReference>
<comment type="caution">
    <text evidence="2">Lacks conserved residue(s) required for the propagation of feature annotation.</text>
</comment>
<keyword evidence="1" id="KW-1015">Disulfide bond</keyword>
<dbReference type="AlphaFoldDB" id="A0A8J2S0U1"/>
<protein>
    <recommendedName>
        <fullName evidence="4">CUB domain-containing protein</fullName>
    </recommendedName>
</protein>
<comment type="caution">
    <text evidence="5">The sequence shown here is derived from an EMBL/GenBank/DDBJ whole genome shotgun (WGS) entry which is preliminary data.</text>
</comment>
<dbReference type="InterPro" id="IPR035914">
    <property type="entry name" value="Sperma_CUB_dom_sf"/>
</dbReference>
<dbReference type="InterPro" id="IPR000859">
    <property type="entry name" value="CUB_dom"/>
</dbReference>
<proteinExistence type="predicted"/>
<dbReference type="OrthoDB" id="6479909at2759"/>
<evidence type="ECO:0000313" key="5">
    <source>
        <dbReference type="EMBL" id="CAH0107050.1"/>
    </source>
</evidence>
<dbReference type="InterPro" id="IPR058698">
    <property type="entry name" value="CUB_metazoa"/>
</dbReference>
<organism evidence="5 6">
    <name type="scientific">Daphnia galeata</name>
    <dbReference type="NCBI Taxonomy" id="27404"/>
    <lineage>
        <taxon>Eukaryota</taxon>
        <taxon>Metazoa</taxon>
        <taxon>Ecdysozoa</taxon>
        <taxon>Arthropoda</taxon>
        <taxon>Crustacea</taxon>
        <taxon>Branchiopoda</taxon>
        <taxon>Diplostraca</taxon>
        <taxon>Cladocera</taxon>
        <taxon>Anomopoda</taxon>
        <taxon>Daphniidae</taxon>
        <taxon>Daphnia</taxon>
    </lineage>
</organism>
<feature type="signal peptide" evidence="3">
    <location>
        <begin position="1"/>
        <end position="21"/>
    </location>
</feature>
<evidence type="ECO:0000256" key="2">
    <source>
        <dbReference type="PROSITE-ProRule" id="PRU00059"/>
    </source>
</evidence>
<name>A0A8J2S0U1_9CRUS</name>
<gene>
    <name evidence="5" type="ORF">DGAL_LOCUS10335</name>
</gene>
<dbReference type="PANTHER" id="PTHR33236:SF5">
    <property type="entry name" value="CUB DOMAIN-CONTAINING PROTEIN"/>
    <property type="match status" value="1"/>
</dbReference>
<evidence type="ECO:0000256" key="1">
    <source>
        <dbReference type="ARBA" id="ARBA00023157"/>
    </source>
</evidence>
<dbReference type="Pfam" id="PF26080">
    <property type="entry name" value="CUB_animal"/>
    <property type="match status" value="1"/>
</dbReference>
<dbReference type="PROSITE" id="PS01180">
    <property type="entry name" value="CUB"/>
    <property type="match status" value="1"/>
</dbReference>
<reference evidence="5" key="1">
    <citation type="submission" date="2021-11" db="EMBL/GenBank/DDBJ databases">
        <authorList>
            <person name="Schell T."/>
        </authorList>
    </citation>
    <scope>NUCLEOTIDE SEQUENCE</scope>
    <source>
        <strain evidence="5">M5</strain>
    </source>
</reference>
<dbReference type="PANTHER" id="PTHR33236">
    <property type="entry name" value="INTRAFLAGELLAR TRANSPORT PROTEIN 122 FAMILY PROTEIN-RELATED"/>
    <property type="match status" value="1"/>
</dbReference>
<keyword evidence="3" id="KW-0732">Signal</keyword>
<dbReference type="Proteomes" id="UP000789390">
    <property type="component" value="Unassembled WGS sequence"/>
</dbReference>
<dbReference type="EMBL" id="CAKKLH010000247">
    <property type="protein sequence ID" value="CAH0107050.1"/>
    <property type="molecule type" value="Genomic_DNA"/>
</dbReference>
<evidence type="ECO:0000256" key="3">
    <source>
        <dbReference type="SAM" id="SignalP"/>
    </source>
</evidence>